<evidence type="ECO:0000313" key="2">
    <source>
        <dbReference type="Proteomes" id="UP001202328"/>
    </source>
</evidence>
<sequence length="56" mass="6300">SGLVNLKELSLISGKTAWMAYLDIYCLDEDTVAHFTMLHYLKELLYSLVCASLSCL</sequence>
<proteinExistence type="predicted"/>
<reference evidence="1" key="1">
    <citation type="submission" date="2022-04" db="EMBL/GenBank/DDBJ databases">
        <title>A functionally conserved STORR gene fusion in Papaver species that diverged 16.8 million years ago.</title>
        <authorList>
            <person name="Catania T."/>
        </authorList>
    </citation>
    <scope>NUCLEOTIDE SEQUENCE</scope>
    <source>
        <strain evidence="1">S-188037</strain>
    </source>
</reference>
<evidence type="ECO:0000313" key="1">
    <source>
        <dbReference type="EMBL" id="KAI3839749.1"/>
    </source>
</evidence>
<keyword evidence="2" id="KW-1185">Reference proteome</keyword>
<name>A0AAD4RXD6_9MAGN</name>
<organism evidence="1 2">
    <name type="scientific">Papaver atlanticum</name>
    <dbReference type="NCBI Taxonomy" id="357466"/>
    <lineage>
        <taxon>Eukaryota</taxon>
        <taxon>Viridiplantae</taxon>
        <taxon>Streptophyta</taxon>
        <taxon>Embryophyta</taxon>
        <taxon>Tracheophyta</taxon>
        <taxon>Spermatophyta</taxon>
        <taxon>Magnoliopsida</taxon>
        <taxon>Ranunculales</taxon>
        <taxon>Papaveraceae</taxon>
        <taxon>Papaveroideae</taxon>
        <taxon>Papaver</taxon>
    </lineage>
</organism>
<protein>
    <submittedName>
        <fullName evidence="1">Uncharacterized protein</fullName>
    </submittedName>
</protein>
<dbReference type="EMBL" id="JAJJMB010017331">
    <property type="protein sequence ID" value="KAI3839749.1"/>
    <property type="molecule type" value="Genomic_DNA"/>
</dbReference>
<feature type="non-terminal residue" evidence="1">
    <location>
        <position position="1"/>
    </location>
</feature>
<gene>
    <name evidence="1" type="ORF">MKW98_010054</name>
</gene>
<dbReference type="AlphaFoldDB" id="A0AAD4RXD6"/>
<accession>A0AAD4RXD6</accession>
<comment type="caution">
    <text evidence="1">The sequence shown here is derived from an EMBL/GenBank/DDBJ whole genome shotgun (WGS) entry which is preliminary data.</text>
</comment>
<dbReference type="Proteomes" id="UP001202328">
    <property type="component" value="Unassembled WGS sequence"/>
</dbReference>